<dbReference type="GO" id="GO:0009279">
    <property type="term" value="C:cell outer membrane"/>
    <property type="evidence" value="ECO:0007669"/>
    <property type="project" value="UniProtKB-SubCell"/>
</dbReference>
<evidence type="ECO:0000256" key="4">
    <source>
        <dbReference type="ARBA" id="ARBA00022452"/>
    </source>
</evidence>
<evidence type="ECO:0000256" key="8">
    <source>
        <dbReference type="SAM" id="SignalP"/>
    </source>
</evidence>
<evidence type="ECO:0000313" key="10">
    <source>
        <dbReference type="Proteomes" id="UP000619457"/>
    </source>
</evidence>
<proteinExistence type="inferred from homology"/>
<dbReference type="InterPro" id="IPR051906">
    <property type="entry name" value="TolC-like"/>
</dbReference>
<dbReference type="InterPro" id="IPR003423">
    <property type="entry name" value="OMP_efflux"/>
</dbReference>
<dbReference type="RefSeq" id="WP_157492895.1">
    <property type="nucleotide sequence ID" value="NZ_BMWX01000005.1"/>
</dbReference>
<dbReference type="Pfam" id="PF02321">
    <property type="entry name" value="OEP"/>
    <property type="match status" value="1"/>
</dbReference>
<keyword evidence="7" id="KW-0998">Cell outer membrane</keyword>
<protein>
    <submittedName>
        <fullName evidence="9">Transporter</fullName>
    </submittedName>
</protein>
<feature type="chain" id="PRO_5038031053" evidence="8">
    <location>
        <begin position="22"/>
        <end position="456"/>
    </location>
</feature>
<comment type="caution">
    <text evidence="9">The sequence shown here is derived from an EMBL/GenBank/DDBJ whole genome shotgun (WGS) entry which is preliminary data.</text>
</comment>
<keyword evidence="5" id="KW-0812">Transmembrane</keyword>
<keyword evidence="10" id="KW-1185">Reference proteome</keyword>
<dbReference type="AlphaFoldDB" id="A0A918Q711"/>
<organism evidence="9 10">
    <name type="scientific">Echinicola pacifica</name>
    <dbReference type="NCBI Taxonomy" id="346377"/>
    <lineage>
        <taxon>Bacteria</taxon>
        <taxon>Pseudomonadati</taxon>
        <taxon>Bacteroidota</taxon>
        <taxon>Cytophagia</taxon>
        <taxon>Cytophagales</taxon>
        <taxon>Cyclobacteriaceae</taxon>
        <taxon>Echinicola</taxon>
    </lineage>
</organism>
<sequence length="456" mass="51893">MKKQVWIGLFAMFLGVSHLHAQETITDGEVLTLQRCIELGLKHNTEIKKARLDEDAAAYQRKEITGTGLPQVDAYGNYNNFLDVYPQAVPGGFLNPDSDPNGIDVISFGVPQSLKAGVQVSQLIFSQSYLVGLKASRTSEEFYRLLTQMTEEDIIYDVALNYYSVLSTQLQMDNLKANHDQLKRLESIIKSQYENDLARKVDYNRVKVNLTTLETEMDNMEIIIEQRTNYLKLVMGLPVQLQVGLAPYDFENKSLPLQALQLDDDISQRYDLQVLDKKQELNGLNIKNIKSGYYPTLSAFADVNYNAFSNEFDFISTGHEWYRGSLIGLKLSIPIFDGFQKRNRVAQARIESEKIGYDHYMAEQNAHAEFLNAQKKLRNSIRSLQAQESNLDLAEDVFKQTGQLYREGLSPLTDLLDSETSLRQARSSYFRQVIAVKTAEADLYKSQGQIEKILTN</sequence>
<reference evidence="9" key="1">
    <citation type="journal article" date="2014" name="Int. J. Syst. Evol. Microbiol.">
        <title>Complete genome sequence of Corynebacterium casei LMG S-19264T (=DSM 44701T), isolated from a smear-ripened cheese.</title>
        <authorList>
            <consortium name="US DOE Joint Genome Institute (JGI-PGF)"/>
            <person name="Walter F."/>
            <person name="Albersmeier A."/>
            <person name="Kalinowski J."/>
            <person name="Ruckert C."/>
        </authorList>
    </citation>
    <scope>NUCLEOTIDE SEQUENCE</scope>
    <source>
        <strain evidence="9">KCTC 12368</strain>
    </source>
</reference>
<dbReference type="PANTHER" id="PTHR30026:SF20">
    <property type="entry name" value="OUTER MEMBRANE PROTEIN TOLC"/>
    <property type="match status" value="1"/>
</dbReference>
<comment type="subcellular location">
    <subcellularLocation>
        <location evidence="1">Cell outer membrane</location>
    </subcellularLocation>
</comment>
<accession>A0A918Q711</accession>
<gene>
    <name evidence="9" type="ORF">GCM10007049_30630</name>
</gene>
<keyword evidence="4" id="KW-1134">Transmembrane beta strand</keyword>
<evidence type="ECO:0000313" key="9">
    <source>
        <dbReference type="EMBL" id="GGZ35084.1"/>
    </source>
</evidence>
<dbReference type="EMBL" id="BMWX01000005">
    <property type="protein sequence ID" value="GGZ35084.1"/>
    <property type="molecule type" value="Genomic_DNA"/>
</dbReference>
<evidence type="ECO:0000256" key="1">
    <source>
        <dbReference type="ARBA" id="ARBA00004442"/>
    </source>
</evidence>
<keyword evidence="3" id="KW-0813">Transport</keyword>
<dbReference type="GO" id="GO:1990281">
    <property type="term" value="C:efflux pump complex"/>
    <property type="evidence" value="ECO:0007669"/>
    <property type="project" value="TreeGrafter"/>
</dbReference>
<dbReference type="PANTHER" id="PTHR30026">
    <property type="entry name" value="OUTER MEMBRANE PROTEIN TOLC"/>
    <property type="match status" value="1"/>
</dbReference>
<reference evidence="9" key="2">
    <citation type="submission" date="2020-09" db="EMBL/GenBank/DDBJ databases">
        <authorList>
            <person name="Sun Q."/>
            <person name="Kim S."/>
        </authorList>
    </citation>
    <scope>NUCLEOTIDE SEQUENCE</scope>
    <source>
        <strain evidence="9">KCTC 12368</strain>
    </source>
</reference>
<dbReference type="GO" id="GO:0015288">
    <property type="term" value="F:porin activity"/>
    <property type="evidence" value="ECO:0007669"/>
    <property type="project" value="TreeGrafter"/>
</dbReference>
<evidence type="ECO:0000256" key="3">
    <source>
        <dbReference type="ARBA" id="ARBA00022448"/>
    </source>
</evidence>
<evidence type="ECO:0000256" key="2">
    <source>
        <dbReference type="ARBA" id="ARBA00007613"/>
    </source>
</evidence>
<keyword evidence="8" id="KW-0732">Signal</keyword>
<evidence type="ECO:0000256" key="5">
    <source>
        <dbReference type="ARBA" id="ARBA00022692"/>
    </source>
</evidence>
<dbReference type="Gene3D" id="1.20.1600.10">
    <property type="entry name" value="Outer membrane efflux proteins (OEP)"/>
    <property type="match status" value="1"/>
</dbReference>
<feature type="signal peptide" evidence="8">
    <location>
        <begin position="1"/>
        <end position="21"/>
    </location>
</feature>
<name>A0A918Q711_9BACT</name>
<dbReference type="Proteomes" id="UP000619457">
    <property type="component" value="Unassembled WGS sequence"/>
</dbReference>
<dbReference type="SUPFAM" id="SSF56954">
    <property type="entry name" value="Outer membrane efflux proteins (OEP)"/>
    <property type="match status" value="1"/>
</dbReference>
<evidence type="ECO:0000256" key="6">
    <source>
        <dbReference type="ARBA" id="ARBA00023136"/>
    </source>
</evidence>
<dbReference type="GO" id="GO:0015562">
    <property type="term" value="F:efflux transmembrane transporter activity"/>
    <property type="evidence" value="ECO:0007669"/>
    <property type="project" value="InterPro"/>
</dbReference>
<comment type="similarity">
    <text evidence="2">Belongs to the outer membrane factor (OMF) (TC 1.B.17) family.</text>
</comment>
<keyword evidence="6" id="KW-0472">Membrane</keyword>
<evidence type="ECO:0000256" key="7">
    <source>
        <dbReference type="ARBA" id="ARBA00023237"/>
    </source>
</evidence>